<dbReference type="eggNOG" id="KOG1592">
    <property type="taxonomic scope" value="Eukaryota"/>
</dbReference>
<evidence type="ECO:0000313" key="4">
    <source>
        <dbReference type="EMBL" id="ETN44835.1"/>
    </source>
</evidence>
<evidence type="ECO:0000313" key="5">
    <source>
        <dbReference type="Proteomes" id="UP000030752"/>
    </source>
</evidence>
<sequence length="510" mass="54359">MPPRHRSPDGGDLCAIFVHAGAGYHSYQNERHHLAACNDAAKVGMTILKNGGEATDAVEMCIRVLEDREITNAGYGSNLNMDGHVECDATIVDYLGRSGAIGAASYIKNPIALARVVLAESIKPLSLSRVPPNLLVGDGVADFASEVGMAVVPHEFLISDVARERYVKWKQDLQSVAEKEARERKGASRKNSSNKDNKAKAFDEHAVSPPTTPDEPPSLSSIPTPSRPLVASAADLPAEALHAKAGSTPYPNVRYYDAPNIGQRMMMQEDDNGEAMDADMEWESSPPRRTRVSGSYDGSGDEHLHVPRMNASQGGDLRDDNIVDTVGAIAIDGWGNIAAGSSSGGIGMKHKGRCGPAALVGVGTAVIPKDPEDPEQVSVATVVSGTGEHMATTSAAAAAADRVYYPHKKEKRTLVECSEDEALHHMIAEDFLGHPGVRMSPCPGAIGILAVKKMKDGIYFYFAHNTDSFAIASMHSEERKPVCVMSRNKGGGSIAQGGRLSRTRSDRKAS</sequence>
<dbReference type="OrthoDB" id="77601at2759"/>
<reference evidence="4 5" key="1">
    <citation type="submission" date="2013-03" db="EMBL/GenBank/DDBJ databases">
        <title>The Genome Sequence of Phialophora europaea CBS 101466.</title>
        <authorList>
            <consortium name="The Broad Institute Genomics Platform"/>
            <person name="Cuomo C."/>
            <person name="de Hoog S."/>
            <person name="Gorbushina A."/>
            <person name="Walker B."/>
            <person name="Young S.K."/>
            <person name="Zeng Q."/>
            <person name="Gargeya S."/>
            <person name="Fitzgerald M."/>
            <person name="Haas B."/>
            <person name="Abouelleil A."/>
            <person name="Allen A.W."/>
            <person name="Alvarado L."/>
            <person name="Arachchi H.M."/>
            <person name="Berlin A.M."/>
            <person name="Chapman S.B."/>
            <person name="Gainer-Dewar J."/>
            <person name="Goldberg J."/>
            <person name="Griggs A."/>
            <person name="Gujja S."/>
            <person name="Hansen M."/>
            <person name="Howarth C."/>
            <person name="Imamovic A."/>
            <person name="Ireland A."/>
            <person name="Larimer J."/>
            <person name="McCowan C."/>
            <person name="Murphy C."/>
            <person name="Pearson M."/>
            <person name="Poon T.W."/>
            <person name="Priest M."/>
            <person name="Roberts A."/>
            <person name="Saif S."/>
            <person name="Shea T."/>
            <person name="Sisk P."/>
            <person name="Sykes S."/>
            <person name="Wortman J."/>
            <person name="Nusbaum C."/>
            <person name="Birren B."/>
        </authorList>
    </citation>
    <scope>NUCLEOTIDE SEQUENCE [LARGE SCALE GENOMIC DNA]</scope>
    <source>
        <strain evidence="4 5">CBS 101466</strain>
    </source>
</reference>
<accession>W2S872</accession>
<evidence type="ECO:0000256" key="1">
    <source>
        <dbReference type="PIRSR" id="PIRSR600246-1"/>
    </source>
</evidence>
<name>W2S872_CYPE1</name>
<dbReference type="GO" id="GO:0005737">
    <property type="term" value="C:cytoplasm"/>
    <property type="evidence" value="ECO:0007669"/>
    <property type="project" value="TreeGrafter"/>
</dbReference>
<gene>
    <name evidence="4" type="ORF">HMPREF1541_09710</name>
</gene>
<evidence type="ECO:0000256" key="2">
    <source>
        <dbReference type="PIRSR" id="PIRSR600246-3"/>
    </source>
</evidence>
<dbReference type="VEuPathDB" id="FungiDB:HMPREF1541_09710"/>
<dbReference type="Proteomes" id="UP000030752">
    <property type="component" value="Unassembled WGS sequence"/>
</dbReference>
<dbReference type="PANTHER" id="PTHR10188:SF8">
    <property type="entry name" value="THREONINE ASPARTASE 1"/>
    <property type="match status" value="1"/>
</dbReference>
<feature type="active site" description="Nucleophile" evidence="1">
    <location>
        <position position="325"/>
    </location>
</feature>
<dbReference type="GO" id="GO:0051604">
    <property type="term" value="P:protein maturation"/>
    <property type="evidence" value="ECO:0007669"/>
    <property type="project" value="TreeGrafter"/>
</dbReference>
<dbReference type="SUPFAM" id="SSF56235">
    <property type="entry name" value="N-terminal nucleophile aminohydrolases (Ntn hydrolases)"/>
    <property type="match status" value="1"/>
</dbReference>
<feature type="site" description="Cleavage; by autolysis" evidence="2">
    <location>
        <begin position="324"/>
        <end position="325"/>
    </location>
</feature>
<dbReference type="HOGENOM" id="CLU_021603_5_2_1"/>
<protein>
    <submittedName>
        <fullName evidence="4">Uncharacterized protein</fullName>
    </submittedName>
</protein>
<organism evidence="4 5">
    <name type="scientific">Cyphellophora europaea (strain CBS 101466)</name>
    <name type="common">Phialophora europaea</name>
    <dbReference type="NCBI Taxonomy" id="1220924"/>
    <lineage>
        <taxon>Eukaryota</taxon>
        <taxon>Fungi</taxon>
        <taxon>Dikarya</taxon>
        <taxon>Ascomycota</taxon>
        <taxon>Pezizomycotina</taxon>
        <taxon>Eurotiomycetes</taxon>
        <taxon>Chaetothyriomycetidae</taxon>
        <taxon>Chaetothyriales</taxon>
        <taxon>Cyphellophoraceae</taxon>
        <taxon>Cyphellophora</taxon>
    </lineage>
</organism>
<dbReference type="InterPro" id="IPR029055">
    <property type="entry name" value="Ntn_hydrolases_N"/>
</dbReference>
<dbReference type="STRING" id="1220924.W2S872"/>
<dbReference type="Gene3D" id="3.60.20.30">
    <property type="entry name" value="(Glycosyl)asparaginase"/>
    <property type="match status" value="1"/>
</dbReference>
<feature type="region of interest" description="Disordered" evidence="3">
    <location>
        <begin position="278"/>
        <end position="305"/>
    </location>
</feature>
<dbReference type="EMBL" id="KB822713">
    <property type="protein sequence ID" value="ETN44835.1"/>
    <property type="molecule type" value="Genomic_DNA"/>
</dbReference>
<dbReference type="FunFam" id="3.60.20.30:FF:000007">
    <property type="entry name" value="Similar to threonine aspartase"/>
    <property type="match status" value="1"/>
</dbReference>
<keyword evidence="5" id="KW-1185">Reference proteome</keyword>
<dbReference type="GeneID" id="19977049"/>
<feature type="compositionally biased region" description="Basic and acidic residues" evidence="3">
    <location>
        <begin position="193"/>
        <end position="206"/>
    </location>
</feature>
<dbReference type="PANTHER" id="PTHR10188">
    <property type="entry name" value="L-ASPARAGINASE"/>
    <property type="match status" value="1"/>
</dbReference>
<dbReference type="Pfam" id="PF01112">
    <property type="entry name" value="Asparaginase_2"/>
    <property type="match status" value="2"/>
</dbReference>
<dbReference type="RefSeq" id="XP_008712605.1">
    <property type="nucleotide sequence ID" value="XM_008714383.1"/>
</dbReference>
<dbReference type="MEROPS" id="T02.004"/>
<feature type="region of interest" description="Disordered" evidence="3">
    <location>
        <begin position="485"/>
        <end position="510"/>
    </location>
</feature>
<dbReference type="GO" id="GO:0004298">
    <property type="term" value="F:threonine-type endopeptidase activity"/>
    <property type="evidence" value="ECO:0007669"/>
    <property type="project" value="InterPro"/>
</dbReference>
<dbReference type="InParanoid" id="W2S872"/>
<dbReference type="AlphaFoldDB" id="W2S872"/>
<dbReference type="CDD" id="cd04514">
    <property type="entry name" value="Taspase1_like"/>
    <property type="match status" value="1"/>
</dbReference>
<dbReference type="InterPro" id="IPR037464">
    <property type="entry name" value="Taspase1"/>
</dbReference>
<dbReference type="InterPro" id="IPR000246">
    <property type="entry name" value="Peptidase_T2"/>
</dbReference>
<evidence type="ECO:0000256" key="3">
    <source>
        <dbReference type="SAM" id="MobiDB-lite"/>
    </source>
</evidence>
<feature type="region of interest" description="Disordered" evidence="3">
    <location>
        <begin position="179"/>
        <end position="228"/>
    </location>
</feature>
<proteinExistence type="predicted"/>